<accession>A0A2R5L5K0</accession>
<comment type="similarity">
    <text evidence="2">Belongs to the GKAP1 family.</text>
</comment>
<dbReference type="InterPro" id="IPR026109">
    <property type="entry name" value="GKAP1"/>
</dbReference>
<dbReference type="AlphaFoldDB" id="A0A2R5L5K0"/>
<evidence type="ECO:0000256" key="3">
    <source>
        <dbReference type="ARBA" id="ARBA00023034"/>
    </source>
</evidence>
<feature type="region of interest" description="Disordered" evidence="5">
    <location>
        <begin position="16"/>
        <end position="78"/>
    </location>
</feature>
<dbReference type="GO" id="GO:0016301">
    <property type="term" value="F:kinase activity"/>
    <property type="evidence" value="ECO:0007669"/>
    <property type="project" value="UniProtKB-KW"/>
</dbReference>
<keyword evidence="6" id="KW-0418">Kinase</keyword>
<feature type="region of interest" description="Disordered" evidence="5">
    <location>
        <begin position="109"/>
        <end position="183"/>
    </location>
</feature>
<evidence type="ECO:0000256" key="1">
    <source>
        <dbReference type="ARBA" id="ARBA00004555"/>
    </source>
</evidence>
<dbReference type="PANTHER" id="PTHR14899">
    <property type="entry name" value="G KINASE ANCHORING PROTEIN 1"/>
    <property type="match status" value="1"/>
</dbReference>
<protein>
    <submittedName>
        <fullName evidence="6">Putative g kinase anchoring protein 1</fullName>
    </submittedName>
</protein>
<dbReference type="GO" id="GO:0005794">
    <property type="term" value="C:Golgi apparatus"/>
    <property type="evidence" value="ECO:0007669"/>
    <property type="project" value="UniProtKB-SubCell"/>
</dbReference>
<dbReference type="EMBL" id="GGLE01000627">
    <property type="protein sequence ID" value="MBY04753.1"/>
    <property type="molecule type" value="Transcribed_RNA"/>
</dbReference>
<evidence type="ECO:0000256" key="5">
    <source>
        <dbReference type="SAM" id="MobiDB-lite"/>
    </source>
</evidence>
<dbReference type="GO" id="GO:0007165">
    <property type="term" value="P:signal transduction"/>
    <property type="evidence" value="ECO:0007669"/>
    <property type="project" value="InterPro"/>
</dbReference>
<feature type="compositionally biased region" description="Basic and acidic residues" evidence="5">
    <location>
        <begin position="318"/>
        <end position="328"/>
    </location>
</feature>
<reference evidence="6" key="1">
    <citation type="submission" date="2018-03" db="EMBL/GenBank/DDBJ databases">
        <title>The relapsing fever spirochete Borrelia turicatae persists in the highly oxidative environment of its soft-bodied tick vector.</title>
        <authorList>
            <person name="Bourret T.J."/>
            <person name="Boyle W.K."/>
            <person name="Valenzuela J.G."/>
            <person name="Oliveira F."/>
            <person name="Lopez J.E."/>
        </authorList>
    </citation>
    <scope>NUCLEOTIDE SEQUENCE</scope>
    <source>
        <strain evidence="6">Kansas strain/isolate</strain>
        <tissue evidence="6">Salivary glands</tissue>
    </source>
</reference>
<feature type="compositionally biased region" description="Acidic residues" evidence="5">
    <location>
        <begin position="160"/>
        <end position="173"/>
    </location>
</feature>
<organism evidence="6">
    <name type="scientific">Ornithodoros turicata</name>
    <dbReference type="NCBI Taxonomy" id="34597"/>
    <lineage>
        <taxon>Eukaryota</taxon>
        <taxon>Metazoa</taxon>
        <taxon>Ecdysozoa</taxon>
        <taxon>Arthropoda</taxon>
        <taxon>Chelicerata</taxon>
        <taxon>Arachnida</taxon>
        <taxon>Acari</taxon>
        <taxon>Parasitiformes</taxon>
        <taxon>Ixodida</taxon>
        <taxon>Ixodoidea</taxon>
        <taxon>Argasidae</taxon>
        <taxon>Ornithodorinae</taxon>
        <taxon>Ornithodoros</taxon>
    </lineage>
</organism>
<name>A0A2R5L5K0_9ACAR</name>
<keyword evidence="4" id="KW-0175">Coiled coil</keyword>
<proteinExistence type="inferred from homology"/>
<dbReference type="InterPro" id="IPR003903">
    <property type="entry name" value="UIM_dom"/>
</dbReference>
<feature type="compositionally biased region" description="Basic and acidic residues" evidence="5">
    <location>
        <begin position="109"/>
        <end position="120"/>
    </location>
</feature>
<keyword evidence="3" id="KW-0333">Golgi apparatus</keyword>
<dbReference type="PROSITE" id="PS50330">
    <property type="entry name" value="UIM"/>
    <property type="match status" value="1"/>
</dbReference>
<evidence type="ECO:0000313" key="6">
    <source>
        <dbReference type="EMBL" id="MBY04753.1"/>
    </source>
</evidence>
<feature type="region of interest" description="Disordered" evidence="5">
    <location>
        <begin position="309"/>
        <end position="328"/>
    </location>
</feature>
<sequence length="328" mass="37850">MAVVCQSRFAVLKVEGEEPEEQQKQVKTSKPAAKATVKGAESKAKPKKKKRPTDKDAAVKPKPKAEVPSEGSENWESWKKRDDQFVTYTYEQDLQEALRLSRLEYEENGRLYAPQHKDAPPVKPVAGASSESKPKKKKKNKEKKTATMTLEEFNQRDDAGTEETTDVTEEDAEVPVTRSMQETRKVPVEREDFFDRVLKDAESIIMKEQKADEQRKKQPFCLEQVRQIQYQEELEKKDLEIARLSSEVERLTKELKVVKVRNKQLCVILGHGEMKDKAEILKNYEELSQVKDELTQEVMELHAALEQERSKVHSLQTELKKPGKKENR</sequence>
<keyword evidence="6" id="KW-0808">Transferase</keyword>
<evidence type="ECO:0000256" key="2">
    <source>
        <dbReference type="ARBA" id="ARBA00006662"/>
    </source>
</evidence>
<dbReference type="PRINTS" id="PR02083">
    <property type="entry name" value="GKINASEAP1"/>
</dbReference>
<dbReference type="PANTHER" id="PTHR14899:SF0">
    <property type="entry name" value="G KINASE-ANCHORING PROTEIN 1"/>
    <property type="match status" value="1"/>
</dbReference>
<feature type="compositionally biased region" description="Basic and acidic residues" evidence="5">
    <location>
        <begin position="53"/>
        <end position="67"/>
    </location>
</feature>
<comment type="subcellular location">
    <subcellularLocation>
        <location evidence="1">Golgi apparatus</location>
    </subcellularLocation>
</comment>
<evidence type="ECO:0000256" key="4">
    <source>
        <dbReference type="ARBA" id="ARBA00023054"/>
    </source>
</evidence>